<comment type="caution">
    <text evidence="1">The sequence shown here is derived from an EMBL/GenBank/DDBJ whole genome shotgun (WGS) entry which is preliminary data.</text>
</comment>
<evidence type="ECO:0008006" key="3">
    <source>
        <dbReference type="Google" id="ProtNLM"/>
    </source>
</evidence>
<dbReference type="EMBL" id="CAXIXY010000005">
    <property type="protein sequence ID" value="CAL2090241.1"/>
    <property type="molecule type" value="Genomic_DNA"/>
</dbReference>
<dbReference type="RefSeq" id="WP_348712898.1">
    <property type="nucleotide sequence ID" value="NZ_CAXIXW010000012.1"/>
</dbReference>
<organism evidence="1 2">
    <name type="scientific">Tenacibaculum platacis</name>
    <dbReference type="NCBI Taxonomy" id="3137852"/>
    <lineage>
        <taxon>Bacteria</taxon>
        <taxon>Pseudomonadati</taxon>
        <taxon>Bacteroidota</taxon>
        <taxon>Flavobacteriia</taxon>
        <taxon>Flavobacteriales</taxon>
        <taxon>Flavobacteriaceae</taxon>
        <taxon>Tenacibaculum</taxon>
    </lineage>
</organism>
<evidence type="ECO:0000313" key="2">
    <source>
        <dbReference type="Proteomes" id="UP001497416"/>
    </source>
</evidence>
<evidence type="ECO:0000313" key="1">
    <source>
        <dbReference type="EMBL" id="CAL2090241.1"/>
    </source>
</evidence>
<accession>A0ABM9P405</accession>
<reference evidence="1 2" key="1">
    <citation type="submission" date="2024-05" db="EMBL/GenBank/DDBJ databases">
        <authorList>
            <person name="Duchaud E."/>
        </authorList>
    </citation>
    <scope>NUCLEOTIDE SEQUENCE [LARGE SCALE GENOMIC DNA]</scope>
    <source>
        <strain evidence="1">Ena-SAMPLE-TAB-13-05-2024-13:56:06:370-140302</strain>
    </source>
</reference>
<protein>
    <recommendedName>
        <fullName evidence="3">Bacteriocin-like protein</fullName>
    </recommendedName>
</protein>
<dbReference type="Proteomes" id="UP001497416">
    <property type="component" value="Unassembled WGS sequence"/>
</dbReference>
<gene>
    <name evidence="1" type="ORF">T190607A01A_30483</name>
</gene>
<proteinExistence type="predicted"/>
<name>A0ABM9P405_9FLAO</name>
<sequence>MKKSILNFGKALEKAEQKQINGGARICSGWECDMWDYFPLKPNCICEY</sequence>
<keyword evidence="2" id="KW-1185">Reference proteome</keyword>